<evidence type="ECO:0000313" key="3">
    <source>
        <dbReference type="Proteomes" id="UP000467700"/>
    </source>
</evidence>
<evidence type="ECO:0000313" key="2">
    <source>
        <dbReference type="EMBL" id="CAA7266542.1"/>
    </source>
</evidence>
<organism evidence="2 3">
    <name type="scientific">Cyclocybe aegerita</name>
    <name type="common">Black poplar mushroom</name>
    <name type="synonym">Agrocybe aegerita</name>
    <dbReference type="NCBI Taxonomy" id="1973307"/>
    <lineage>
        <taxon>Eukaryota</taxon>
        <taxon>Fungi</taxon>
        <taxon>Dikarya</taxon>
        <taxon>Basidiomycota</taxon>
        <taxon>Agaricomycotina</taxon>
        <taxon>Agaricomycetes</taxon>
        <taxon>Agaricomycetidae</taxon>
        <taxon>Agaricales</taxon>
        <taxon>Agaricineae</taxon>
        <taxon>Bolbitiaceae</taxon>
        <taxon>Cyclocybe</taxon>
    </lineage>
</organism>
<proteinExistence type="predicted"/>
<dbReference type="OrthoDB" id="3362817at2759"/>
<feature type="region of interest" description="Disordered" evidence="1">
    <location>
        <begin position="26"/>
        <end position="60"/>
    </location>
</feature>
<accession>A0A8S0X455</accession>
<comment type="caution">
    <text evidence="2">The sequence shown here is derived from an EMBL/GenBank/DDBJ whole genome shotgun (WGS) entry which is preliminary data.</text>
</comment>
<protein>
    <submittedName>
        <fullName evidence="2">Uncharacterized protein</fullName>
    </submittedName>
</protein>
<sequence>MSALRRVGYDPSFTLSNLCWTSHRSVHAAASKPMTNRGSRATRSRPLAPDTPPSTGKTLSQLTQELDISQRRPAKRARKPAVNIDDGHAPRNKLIAYLAHIESTKDKVTLEDIEQYKHRRRPNPRSSTYDQDYTELLDVLAASFTIPQLKRFLQLYGTRPPPKRRLTKRLYAETIMEKWGWTSLAEVQQDRIDQSEVSEHQFPMEPGPSFLLMGKDGADLLSLAKRYNVHLSFTSNPLTLKVQGLKGSLKQVEGYLDIFKSGLEFETSCLPLGQRVNPEASQSISRASGAYVEAEADGKLWITYRKSQPHTAQIAKRLAVQTSMMDTDASTKAIFLPEEALDILSSSNHSLYPFLPMQTSSRKLESRSAFRLRRVGHWITDDSSTDAFTKGLAHNSGTVAAQSSRIDIRSHLLGELAKVPFEASFLSITASSGHFLFLAPTSRPTSLVPPLAGIQEPNVILDWIKKSPDDTFFNPSVPQSLLSSGNRHERQFHRLVYVAQSLEKHRSDPIPESTNLRKILTVEIPEGQTGGDIEAMPNELDAQRAAVCQQSMETGIDILIPDSPSDIHIWATNSRELSPNDLPEELRAFTERLRTQPSIEQADIPLMLTYKDTPYILRSSDHVRQRRQSVPLDTSKDAPIFFRGEFLLETTVDAVTGKDVTISKVTLTIVPAYHVAKHF</sequence>
<reference evidence="2 3" key="1">
    <citation type="submission" date="2020-01" db="EMBL/GenBank/DDBJ databases">
        <authorList>
            <person name="Gupta K D."/>
        </authorList>
    </citation>
    <scope>NUCLEOTIDE SEQUENCE [LARGE SCALE GENOMIC DNA]</scope>
</reference>
<dbReference type="EMBL" id="CACVBS010000055">
    <property type="protein sequence ID" value="CAA7266542.1"/>
    <property type="molecule type" value="Genomic_DNA"/>
</dbReference>
<gene>
    <name evidence="2" type="ORF">AAE3_LOCUS8845</name>
</gene>
<dbReference type="Proteomes" id="UP000467700">
    <property type="component" value="Unassembled WGS sequence"/>
</dbReference>
<keyword evidence="3" id="KW-1185">Reference proteome</keyword>
<dbReference type="AlphaFoldDB" id="A0A8S0X455"/>
<name>A0A8S0X455_CYCAE</name>
<evidence type="ECO:0000256" key="1">
    <source>
        <dbReference type="SAM" id="MobiDB-lite"/>
    </source>
</evidence>